<evidence type="ECO:0000313" key="5">
    <source>
        <dbReference type="EMBL" id="KOF71192.1"/>
    </source>
</evidence>
<evidence type="ECO:0000256" key="2">
    <source>
        <dbReference type="ARBA" id="ARBA00022771"/>
    </source>
</evidence>
<dbReference type="STRING" id="37653.A0A0L8G2F3"/>
<keyword evidence="3" id="KW-0862">Zinc</keyword>
<dbReference type="AlphaFoldDB" id="A0A0L8G2F3"/>
<reference evidence="5" key="1">
    <citation type="submission" date="2015-07" db="EMBL/GenBank/DDBJ databases">
        <title>MeaNS - Measles Nucleotide Surveillance Program.</title>
        <authorList>
            <person name="Tran T."/>
            <person name="Druce J."/>
        </authorList>
    </citation>
    <scope>NUCLEOTIDE SEQUENCE</scope>
    <source>
        <strain evidence="5">UCB-OBI-ISO-001</strain>
        <tissue evidence="5">Gonad</tissue>
    </source>
</reference>
<name>A0A0L8G2F3_OCTBM</name>
<dbReference type="InterPro" id="IPR007588">
    <property type="entry name" value="Znf_FLYWCH"/>
</dbReference>
<organism evidence="5">
    <name type="scientific">Octopus bimaculoides</name>
    <name type="common">California two-spotted octopus</name>
    <dbReference type="NCBI Taxonomy" id="37653"/>
    <lineage>
        <taxon>Eukaryota</taxon>
        <taxon>Metazoa</taxon>
        <taxon>Spiralia</taxon>
        <taxon>Lophotrochozoa</taxon>
        <taxon>Mollusca</taxon>
        <taxon>Cephalopoda</taxon>
        <taxon>Coleoidea</taxon>
        <taxon>Octopodiformes</taxon>
        <taxon>Octopoda</taxon>
        <taxon>Incirrata</taxon>
        <taxon>Octopodidae</taxon>
        <taxon>Octopus</taxon>
    </lineage>
</organism>
<accession>A0A0L8G2F3</accession>
<proteinExistence type="predicted"/>
<evidence type="ECO:0000256" key="3">
    <source>
        <dbReference type="ARBA" id="ARBA00022833"/>
    </source>
</evidence>
<evidence type="ECO:0000259" key="4">
    <source>
        <dbReference type="Pfam" id="PF04500"/>
    </source>
</evidence>
<dbReference type="OrthoDB" id="6612379at2759"/>
<gene>
    <name evidence="5" type="ORF">OCBIM_22001475mg</name>
</gene>
<keyword evidence="2" id="KW-0863">Zinc-finger</keyword>
<dbReference type="Gene3D" id="2.20.25.240">
    <property type="match status" value="1"/>
</dbReference>
<protein>
    <recommendedName>
        <fullName evidence="4">FLYWCH-type domain-containing protein</fullName>
    </recommendedName>
</protein>
<feature type="domain" description="FLYWCH-type" evidence="4">
    <location>
        <begin position="7"/>
        <end position="56"/>
    </location>
</feature>
<dbReference type="Pfam" id="PF04500">
    <property type="entry name" value="FLYWCH"/>
    <property type="match status" value="1"/>
</dbReference>
<feature type="non-terminal residue" evidence="5">
    <location>
        <position position="212"/>
    </location>
</feature>
<dbReference type="GO" id="GO:0008270">
    <property type="term" value="F:zinc ion binding"/>
    <property type="evidence" value="ECO:0007669"/>
    <property type="project" value="UniProtKB-KW"/>
</dbReference>
<evidence type="ECO:0000256" key="1">
    <source>
        <dbReference type="ARBA" id="ARBA00022723"/>
    </source>
</evidence>
<dbReference type="EMBL" id="KQ424315">
    <property type="protein sequence ID" value="KOF71192.1"/>
    <property type="molecule type" value="Genomic_DNA"/>
</dbReference>
<sequence>MTICKIITSEKGKIKVINQENYIYTKNKLNADGLKIYWRCENQVCKVRLHTDENYKELRKIGIYNHASIAAEVNARIIVSNIKVKSISSCDAPQSIISSEVQNLNDCTLLQIPLFAQLNRNTSCWRQADSNYPATPLTNVGFSIPSEYSNLNNDATFLQYDNRMKDSKRILIFASDEALRQLKQHKNWAADGTFKCCSSIFFQLYIFHIQND</sequence>
<keyword evidence="1" id="KW-0479">Metal-binding</keyword>